<comment type="caution">
    <text evidence="1">The sequence shown here is derived from an EMBL/GenBank/DDBJ whole genome shotgun (WGS) entry which is preliminary data.</text>
</comment>
<gene>
    <name evidence="1" type="ORF">CLIB1444_10S02850</name>
</gene>
<name>A0ACA9YCQ5_9ASCO</name>
<dbReference type="EMBL" id="CALSDN010000010">
    <property type="protein sequence ID" value="CAH6722633.1"/>
    <property type="molecule type" value="Genomic_DNA"/>
</dbReference>
<keyword evidence="2" id="KW-1185">Reference proteome</keyword>
<sequence>MMDRRKQLDALKANHKVKMSLLSEILIKLEKGEKVDLQQELTLLSRIPTTKETEIDFDEKLNEFLQLADEPQEHAPVTKAQPSTYL</sequence>
<organism evidence="1 2">
    <name type="scientific">[Candida] jaroonii</name>
    <dbReference type="NCBI Taxonomy" id="467808"/>
    <lineage>
        <taxon>Eukaryota</taxon>
        <taxon>Fungi</taxon>
        <taxon>Dikarya</taxon>
        <taxon>Ascomycota</taxon>
        <taxon>Saccharomycotina</taxon>
        <taxon>Pichiomycetes</taxon>
        <taxon>Debaryomycetaceae</taxon>
        <taxon>Yamadazyma</taxon>
    </lineage>
</organism>
<protein>
    <submittedName>
        <fullName evidence="1">Uncharacterized protein</fullName>
    </submittedName>
</protein>
<evidence type="ECO:0000313" key="1">
    <source>
        <dbReference type="EMBL" id="CAH6722633.1"/>
    </source>
</evidence>
<dbReference type="Proteomes" id="UP001152531">
    <property type="component" value="Unassembled WGS sequence"/>
</dbReference>
<proteinExistence type="predicted"/>
<evidence type="ECO:0000313" key="2">
    <source>
        <dbReference type="Proteomes" id="UP001152531"/>
    </source>
</evidence>
<reference evidence="1" key="1">
    <citation type="submission" date="2022-06" db="EMBL/GenBank/DDBJ databases">
        <authorList>
            <person name="Legras J.-L."/>
            <person name="Devillers H."/>
            <person name="Grondin C."/>
        </authorList>
    </citation>
    <scope>NUCLEOTIDE SEQUENCE</scope>
    <source>
        <strain evidence="1">CLIB 1444</strain>
    </source>
</reference>
<accession>A0ACA9YCQ5</accession>